<organism evidence="7 8">
    <name type="scientific">Strongyloides papillosus</name>
    <name type="common">Intestinal threadworm</name>
    <dbReference type="NCBI Taxonomy" id="174720"/>
    <lineage>
        <taxon>Eukaryota</taxon>
        <taxon>Metazoa</taxon>
        <taxon>Ecdysozoa</taxon>
        <taxon>Nematoda</taxon>
        <taxon>Chromadorea</taxon>
        <taxon>Rhabditida</taxon>
        <taxon>Tylenchina</taxon>
        <taxon>Panagrolaimomorpha</taxon>
        <taxon>Strongyloidoidea</taxon>
        <taxon>Strongyloididae</taxon>
        <taxon>Strongyloides</taxon>
    </lineage>
</organism>
<evidence type="ECO:0000256" key="3">
    <source>
        <dbReference type="ARBA" id="ARBA00022792"/>
    </source>
</evidence>
<dbReference type="GO" id="GO:0097193">
    <property type="term" value="P:intrinsic apoptotic signaling pathway"/>
    <property type="evidence" value="ECO:0007669"/>
    <property type="project" value="InterPro"/>
</dbReference>
<evidence type="ECO:0000256" key="1">
    <source>
        <dbReference type="ARBA" id="ARBA00004443"/>
    </source>
</evidence>
<evidence type="ECO:0000256" key="6">
    <source>
        <dbReference type="ARBA" id="ARBA00023136"/>
    </source>
</evidence>
<evidence type="ECO:0000256" key="4">
    <source>
        <dbReference type="ARBA" id="ARBA00022946"/>
    </source>
</evidence>
<dbReference type="Proteomes" id="UP000046392">
    <property type="component" value="Unplaced"/>
</dbReference>
<sequence>MEVSDSPRIRLDKRFDWVGPADRISRIRPIKLRIVDNETELEKKYRLDREELNEWNSKFWENHNIAFERRRDQFITDRKKELGKLGNVTANDMSTFYKEFLNDEYAALSQYNKIWYKRNFQLLWPAFKVNIIRLCRLFRK</sequence>
<accession>A0A0N5BT16</accession>
<protein>
    <submittedName>
        <fullName evidence="8">Apoptogenic 1, mitochondrial</fullName>
    </submittedName>
</protein>
<proteinExistence type="inferred from homology"/>
<evidence type="ECO:0000256" key="5">
    <source>
        <dbReference type="ARBA" id="ARBA00023128"/>
    </source>
</evidence>
<dbReference type="PANTHER" id="PTHR31107:SF2">
    <property type="entry name" value="CYTOCHROME C OXIDASE ASSEMBLY FACTOR 8"/>
    <property type="match status" value="1"/>
</dbReference>
<reference evidence="8" key="1">
    <citation type="submission" date="2017-02" db="UniProtKB">
        <authorList>
            <consortium name="WormBaseParasite"/>
        </authorList>
    </citation>
    <scope>IDENTIFICATION</scope>
</reference>
<dbReference type="Pfam" id="PF10231">
    <property type="entry name" value="COA8"/>
    <property type="match status" value="1"/>
</dbReference>
<evidence type="ECO:0000256" key="2">
    <source>
        <dbReference type="ARBA" id="ARBA00005453"/>
    </source>
</evidence>
<comment type="similarity">
    <text evidence="2">Belongs to the COA8 family.</text>
</comment>
<dbReference type="WBParaSite" id="SPAL_0000901000.1">
    <property type="protein sequence ID" value="SPAL_0000901000.1"/>
    <property type="gene ID" value="SPAL_0000901000"/>
</dbReference>
<keyword evidence="7" id="KW-1185">Reference proteome</keyword>
<keyword evidence="6" id="KW-0472">Membrane</keyword>
<keyword evidence="5" id="KW-0496">Mitochondrion</keyword>
<comment type="subcellular location">
    <subcellularLocation>
        <location evidence="1">Mitochondrion inner membrane</location>
        <topology evidence="1">Peripheral membrane protein</topology>
        <orientation evidence="1">Matrix side</orientation>
    </subcellularLocation>
</comment>
<dbReference type="GO" id="GO:0005743">
    <property type="term" value="C:mitochondrial inner membrane"/>
    <property type="evidence" value="ECO:0007669"/>
    <property type="project" value="UniProtKB-SubCell"/>
</dbReference>
<keyword evidence="4" id="KW-0809">Transit peptide</keyword>
<dbReference type="InterPro" id="IPR018796">
    <property type="entry name" value="COA8"/>
</dbReference>
<dbReference type="AlphaFoldDB" id="A0A0N5BT16"/>
<keyword evidence="3" id="KW-0999">Mitochondrion inner membrane</keyword>
<evidence type="ECO:0000313" key="7">
    <source>
        <dbReference type="Proteomes" id="UP000046392"/>
    </source>
</evidence>
<dbReference type="PANTHER" id="PTHR31107">
    <property type="entry name" value="APOPTOGENIC PROTEIN 1, MITOCHONDRIAL"/>
    <property type="match status" value="1"/>
</dbReference>
<dbReference type="STRING" id="174720.A0A0N5BT16"/>
<name>A0A0N5BT16_STREA</name>
<evidence type="ECO:0000313" key="8">
    <source>
        <dbReference type="WBParaSite" id="SPAL_0000901000.1"/>
    </source>
</evidence>